<feature type="signal peptide" evidence="2">
    <location>
        <begin position="1"/>
        <end position="22"/>
    </location>
</feature>
<dbReference type="EMBL" id="AGSI01000014">
    <property type="protein sequence ID" value="EIE20771.1"/>
    <property type="molecule type" value="Genomic_DNA"/>
</dbReference>
<feature type="region of interest" description="Disordered" evidence="1">
    <location>
        <begin position="25"/>
        <end position="45"/>
    </location>
</feature>
<organism evidence="3 4">
    <name type="scientific">Coccomyxa subellipsoidea (strain C-169)</name>
    <name type="common">Green microalga</name>
    <dbReference type="NCBI Taxonomy" id="574566"/>
    <lineage>
        <taxon>Eukaryota</taxon>
        <taxon>Viridiplantae</taxon>
        <taxon>Chlorophyta</taxon>
        <taxon>core chlorophytes</taxon>
        <taxon>Trebouxiophyceae</taxon>
        <taxon>Trebouxiophyceae incertae sedis</taxon>
        <taxon>Coccomyxaceae</taxon>
        <taxon>Coccomyxa</taxon>
        <taxon>Coccomyxa subellipsoidea</taxon>
    </lineage>
</organism>
<comment type="caution">
    <text evidence="3">The sequence shown here is derived from an EMBL/GenBank/DDBJ whole genome shotgun (WGS) entry which is preliminary data.</text>
</comment>
<keyword evidence="4" id="KW-1185">Reference proteome</keyword>
<feature type="region of interest" description="Disordered" evidence="1">
    <location>
        <begin position="839"/>
        <end position="869"/>
    </location>
</feature>
<protein>
    <submittedName>
        <fullName evidence="3">Uncharacterized protein</fullName>
    </submittedName>
</protein>
<feature type="chain" id="PRO_5003636564" evidence="2">
    <location>
        <begin position="23"/>
        <end position="1436"/>
    </location>
</feature>
<keyword evidence="2" id="KW-0732">Signal</keyword>
<evidence type="ECO:0000313" key="4">
    <source>
        <dbReference type="Proteomes" id="UP000007264"/>
    </source>
</evidence>
<dbReference type="RefSeq" id="XP_005645315.1">
    <property type="nucleotide sequence ID" value="XM_005645258.1"/>
</dbReference>
<feature type="region of interest" description="Disordered" evidence="1">
    <location>
        <begin position="273"/>
        <end position="318"/>
    </location>
</feature>
<feature type="compositionally biased region" description="Low complexity" evidence="1">
    <location>
        <begin position="301"/>
        <end position="317"/>
    </location>
</feature>
<feature type="compositionally biased region" description="Basic and acidic residues" evidence="1">
    <location>
        <begin position="811"/>
        <end position="820"/>
    </location>
</feature>
<feature type="compositionally biased region" description="Gly residues" evidence="1">
    <location>
        <begin position="1330"/>
        <end position="1341"/>
    </location>
</feature>
<feature type="region of interest" description="Disordered" evidence="1">
    <location>
        <begin position="182"/>
        <end position="201"/>
    </location>
</feature>
<feature type="region of interest" description="Disordered" evidence="1">
    <location>
        <begin position="1212"/>
        <end position="1246"/>
    </location>
</feature>
<dbReference type="OrthoDB" id="10594026at2759"/>
<feature type="region of interest" description="Disordered" evidence="1">
    <location>
        <begin position="776"/>
        <end position="822"/>
    </location>
</feature>
<name>I0YQV2_COCSC</name>
<feature type="region of interest" description="Disordered" evidence="1">
    <location>
        <begin position="113"/>
        <end position="142"/>
    </location>
</feature>
<evidence type="ECO:0000313" key="3">
    <source>
        <dbReference type="EMBL" id="EIE20771.1"/>
    </source>
</evidence>
<evidence type="ECO:0000256" key="1">
    <source>
        <dbReference type="SAM" id="MobiDB-lite"/>
    </source>
</evidence>
<feature type="compositionally biased region" description="Low complexity" evidence="1">
    <location>
        <begin position="971"/>
        <end position="985"/>
    </location>
</feature>
<dbReference type="Proteomes" id="UP000007264">
    <property type="component" value="Unassembled WGS sequence"/>
</dbReference>
<dbReference type="KEGG" id="csl:COCSUDRAFT_43688"/>
<feature type="compositionally biased region" description="Low complexity" evidence="1">
    <location>
        <begin position="852"/>
        <end position="863"/>
    </location>
</feature>
<feature type="compositionally biased region" description="Basic and acidic residues" evidence="1">
    <location>
        <begin position="1224"/>
        <end position="1237"/>
    </location>
</feature>
<sequence>MSQEILVIIWSLVVDNVTFVNAQEDQSLEKDQPGSAGHLTHADWGTPKGSDGGAFAMCLYQDAPSSWTHLVLLHGCHMTLYTVGSNPGAPTLAPAPSAQRLSWDQAEDISLHDTSARSSAAGVKSVDGGSGTDSDGKVGVRRTKSVRPLSKLTSALRADLDLLVRCVSAPAQLADVADSISAPRVHGQPQPNNMISPKTPATDDLSTVVKLRIKTGPRSQHHTKTPRAPKPQDSADLGQVVNSIRSASLSSASGQNRRVSFAELDEVVDGVASSAKYPPSPHPRKISGAAAVPQRSALKTASPAARLSNSSASNAPHSPHELVLITALRATVSADNKQPATDAVVPHAAAEQVRAGHEGSLVDTHHSKKGTTTDRGGAQLGAPGATENSVPARSISALQAKVARLKAHWSSMLKPAAAAAGEAPVALKGSEQNLLPHQGADHLIRAKSSSAPSLGRPSLVHQLAARGPVVESRITGWAQPGAGPIKLTAMFSRASKQSASVRRTGHAHGQASRLMLESKSVHKSSAGLDSYTLTPAAAVAEDESDSDWLPLADLWGPTVCVLPAAQSTNPTAKRASTTTSPAASIMAAFPSPGSAFEESLLPASRGRLAQRDAGPVAEAVEEETENEDAALMTPPASIAFISVKEGSGFGELPQQMQDGQVEAGLTLDQQLSIERPRASPRPGSSGQLPRQVLEADAKAAGSLDRYYSLPATLSLPPTVSLDAPLLQSRTSLLPGAWASGAYGDALDEFFLDSPTMLDGPVVDNGEPTFENSMMARHARQNGRGKERGRNSSSKRASMKRKTQGDVTSMDGDPKLKESPRRSLSPFSARFAFSWHRAAQEMRPPVPSPGPAAPAANIARTATAADEEQQEHLPEYLHTRVGPLEEGLVAARSNALLLNTPDPLRMDPMRTLGSARRRRRRSTASSEEPPPPPPLRSEKDPLNRDPVQYAASPVRRMETASARRRRPPQPAPGDAAPAQATPGAVPSRADVVPIAEAASKDPAADAGPSATQKGTIKAGLVVTAAPRKEDGRYGEGQADHRAPDDFAATPPRLLHPHRLSGYTQQHAAPAENSGIRLVDVDWRWGENRAGRPPSAFWDGFKSSSARSDPQWESNLRLLRVDVQQTKPSPNFRKQSGAFASVQTAAARATDPQEESISLLHELKGLVASLKTSQTQKDGTQEAGAAKKVAAARCIQSVYRGHAVRRSASLLRLAQRNRAPASPTETSKRDAATQIDDRTAQSAQEAKPEGCLPMYRAVPVRAVYVSPGHTMAATKLNGAALTPQPPLATTAAEVAALDSLRAQMSQTAATNSHGHSLRGASGADWQSLGARGNQGLGAGGGKGSPRTKYIHPSTHPGASWGSRHAHHISLDRPASSFSAKIGKGQKVATATGRREDNSDMHAIAAQLKGVMASLADVEKIAGALQADSEASRKVTSRA</sequence>
<proteinExistence type="predicted"/>
<feature type="region of interest" description="Disordered" evidence="1">
    <location>
        <begin position="338"/>
        <end position="388"/>
    </location>
</feature>
<evidence type="ECO:0000256" key="2">
    <source>
        <dbReference type="SAM" id="SignalP"/>
    </source>
</evidence>
<feature type="region of interest" description="Disordered" evidence="1">
    <location>
        <begin position="898"/>
        <end position="985"/>
    </location>
</feature>
<feature type="region of interest" description="Disordered" evidence="1">
    <location>
        <begin position="214"/>
        <end position="235"/>
    </location>
</feature>
<dbReference type="PROSITE" id="PS50096">
    <property type="entry name" value="IQ"/>
    <property type="match status" value="1"/>
</dbReference>
<feature type="region of interest" description="Disordered" evidence="1">
    <location>
        <begin position="1304"/>
        <end position="1392"/>
    </location>
</feature>
<feature type="compositionally biased region" description="Basic residues" evidence="1">
    <location>
        <begin position="214"/>
        <end position="227"/>
    </location>
</feature>
<dbReference type="GeneID" id="17038750"/>
<accession>I0YQV2</accession>
<reference evidence="3 4" key="1">
    <citation type="journal article" date="2012" name="Genome Biol.">
        <title>The genome of the polar eukaryotic microalga coccomyxa subellipsoidea reveals traits of cold adaptation.</title>
        <authorList>
            <person name="Blanc G."/>
            <person name="Agarkova I."/>
            <person name="Grimwood J."/>
            <person name="Kuo A."/>
            <person name="Brueggeman A."/>
            <person name="Dunigan D."/>
            <person name="Gurnon J."/>
            <person name="Ladunga I."/>
            <person name="Lindquist E."/>
            <person name="Lucas S."/>
            <person name="Pangilinan J."/>
            <person name="Proschold T."/>
            <person name="Salamov A."/>
            <person name="Schmutz J."/>
            <person name="Weeks D."/>
            <person name="Yamada T."/>
            <person name="Claverie J.M."/>
            <person name="Grigoriev I."/>
            <person name="Van Etten J."/>
            <person name="Lomsadze A."/>
            <person name="Borodovsky M."/>
        </authorList>
    </citation>
    <scope>NUCLEOTIDE SEQUENCE [LARGE SCALE GENOMIC DNA]</scope>
    <source>
        <strain evidence="3 4">C-169</strain>
    </source>
</reference>
<gene>
    <name evidence="3" type="ORF">COCSUDRAFT_43688</name>
</gene>